<dbReference type="InterPro" id="IPR037117">
    <property type="entry name" value="Dihydroorotate_DH_ele_sf"/>
</dbReference>
<feature type="binding site" evidence="11 13">
    <location>
        <position position="231"/>
    </location>
    <ligand>
        <name>[2Fe-2S] cluster</name>
        <dbReference type="ChEBI" id="CHEBI:190135"/>
    </ligand>
</feature>
<evidence type="ECO:0000256" key="9">
    <source>
        <dbReference type="ARBA" id="ARBA00023004"/>
    </source>
</evidence>
<dbReference type="InterPro" id="IPR050353">
    <property type="entry name" value="PyrK_electron_transfer"/>
</dbReference>
<dbReference type="PIRSF" id="PIRSF006816">
    <property type="entry name" value="Cyc3_hyd_g"/>
    <property type="match status" value="1"/>
</dbReference>
<dbReference type="InterPro" id="IPR017938">
    <property type="entry name" value="Riboflavin_synthase-like_b-brl"/>
</dbReference>
<dbReference type="Gene3D" id="2.10.240.10">
    <property type="entry name" value="Dihydroorotate dehydrogenase, electron transfer subunit"/>
    <property type="match status" value="1"/>
</dbReference>
<dbReference type="InterPro" id="IPR008333">
    <property type="entry name" value="Cbr1-like_FAD-bd_dom"/>
</dbReference>
<keyword evidence="10 11" id="KW-0411">Iron-sulfur</keyword>
<comment type="cofactor">
    <cofactor evidence="11 12">
        <name>FAD</name>
        <dbReference type="ChEBI" id="CHEBI:57692"/>
    </cofactor>
    <text evidence="11 12">Binds 1 FAD per subunit.</text>
</comment>
<evidence type="ECO:0000256" key="7">
    <source>
        <dbReference type="ARBA" id="ARBA00022975"/>
    </source>
</evidence>
<comment type="cofactor">
    <cofactor evidence="13">
        <name>[2Fe-2S] cluster</name>
        <dbReference type="ChEBI" id="CHEBI:190135"/>
    </cofactor>
    <text evidence="13">Binds 1 [2Fe-2S] cluster per subunit.</text>
</comment>
<dbReference type="AlphaFoldDB" id="A0AAE3VHY7"/>
<evidence type="ECO:0000256" key="10">
    <source>
        <dbReference type="ARBA" id="ARBA00023014"/>
    </source>
</evidence>
<dbReference type="PANTHER" id="PTHR43513">
    <property type="entry name" value="DIHYDROOROTATE DEHYDROGENASE B (NAD(+)), ELECTRON TRANSFER SUBUNIT"/>
    <property type="match status" value="1"/>
</dbReference>
<dbReference type="PROSITE" id="PS51384">
    <property type="entry name" value="FAD_FR"/>
    <property type="match status" value="1"/>
</dbReference>
<dbReference type="InterPro" id="IPR019480">
    <property type="entry name" value="Dihydroorotate_DH_Fe-S-bd"/>
</dbReference>
<gene>
    <name evidence="11" type="primary">pyrK</name>
    <name evidence="15" type="ORF">J3R75_002823</name>
</gene>
<reference evidence="15" key="1">
    <citation type="submission" date="2023-07" db="EMBL/GenBank/DDBJ databases">
        <title>Genomic Encyclopedia of Type Strains, Phase IV (KMG-IV): sequencing the most valuable type-strain genomes for metagenomic binning, comparative biology and taxonomic classification.</title>
        <authorList>
            <person name="Goeker M."/>
        </authorList>
    </citation>
    <scope>NUCLEOTIDE SEQUENCE</scope>
    <source>
        <strain evidence="15">DSM 24202</strain>
    </source>
</reference>
<feature type="binding site" evidence="11 12">
    <location>
        <begin position="55"/>
        <end position="58"/>
    </location>
    <ligand>
        <name>FAD</name>
        <dbReference type="ChEBI" id="CHEBI:57692"/>
    </ligand>
</feature>
<dbReference type="PANTHER" id="PTHR43513:SF3">
    <property type="entry name" value="DIHYDROOROTATE DEHYDROGENASE B (NAD(+)), ELECTRON TRANSFER SUBUNIT-RELATED"/>
    <property type="match status" value="1"/>
</dbReference>
<evidence type="ECO:0000256" key="5">
    <source>
        <dbReference type="ARBA" id="ARBA00022723"/>
    </source>
</evidence>
<keyword evidence="8 11" id="KW-0249">Electron transport</keyword>
<dbReference type="SUPFAM" id="SSF63380">
    <property type="entry name" value="Riboflavin synthase domain-like"/>
    <property type="match status" value="1"/>
</dbReference>
<protein>
    <recommendedName>
        <fullName evidence="11">Dihydroorotate dehydrogenase B (NAD(+)), electron transfer subunit</fullName>
    </recommendedName>
    <alternativeName>
        <fullName evidence="11">Dihydroorotate oxidase B, electron transfer subunit</fullName>
    </alternativeName>
</protein>
<evidence type="ECO:0000256" key="13">
    <source>
        <dbReference type="PIRSR" id="PIRSR006816-2"/>
    </source>
</evidence>
<evidence type="ECO:0000313" key="15">
    <source>
        <dbReference type="EMBL" id="MDQ0290716.1"/>
    </source>
</evidence>
<evidence type="ECO:0000256" key="6">
    <source>
        <dbReference type="ARBA" id="ARBA00022827"/>
    </source>
</evidence>
<dbReference type="GO" id="GO:0046872">
    <property type="term" value="F:metal ion binding"/>
    <property type="evidence" value="ECO:0007669"/>
    <property type="project" value="UniProtKB-KW"/>
</dbReference>
<evidence type="ECO:0000256" key="8">
    <source>
        <dbReference type="ARBA" id="ARBA00022982"/>
    </source>
</evidence>
<dbReference type="Gene3D" id="3.40.50.80">
    <property type="entry name" value="Nucleotide-binding domain of ferredoxin-NADP reductase (FNR) module"/>
    <property type="match status" value="1"/>
</dbReference>
<dbReference type="EMBL" id="JAUSVL010000001">
    <property type="protein sequence ID" value="MDQ0290716.1"/>
    <property type="molecule type" value="Genomic_DNA"/>
</dbReference>
<organism evidence="15 16">
    <name type="scientific">Oligosphaera ethanolica</name>
    <dbReference type="NCBI Taxonomy" id="760260"/>
    <lineage>
        <taxon>Bacteria</taxon>
        <taxon>Pseudomonadati</taxon>
        <taxon>Lentisphaerota</taxon>
        <taxon>Oligosphaeria</taxon>
        <taxon>Oligosphaerales</taxon>
        <taxon>Oligosphaeraceae</taxon>
        <taxon>Oligosphaera</taxon>
    </lineage>
</organism>
<dbReference type="InterPro" id="IPR039261">
    <property type="entry name" value="FNR_nucleotide-bd"/>
</dbReference>
<feature type="domain" description="FAD-binding FR-type" evidence="14">
    <location>
        <begin position="4"/>
        <end position="104"/>
    </location>
</feature>
<keyword evidence="3 11" id="KW-0285">Flavoprotein</keyword>
<dbReference type="HAMAP" id="MF_01211">
    <property type="entry name" value="DHODB_Fe_S_bind"/>
    <property type="match status" value="1"/>
</dbReference>
<dbReference type="GO" id="GO:0016491">
    <property type="term" value="F:oxidoreductase activity"/>
    <property type="evidence" value="ECO:0007669"/>
    <property type="project" value="InterPro"/>
</dbReference>
<evidence type="ECO:0000256" key="2">
    <source>
        <dbReference type="ARBA" id="ARBA00022448"/>
    </source>
</evidence>
<comment type="caution">
    <text evidence="15">The sequence shown here is derived from an EMBL/GenBank/DDBJ whole genome shotgun (WGS) entry which is preliminary data.</text>
</comment>
<evidence type="ECO:0000256" key="3">
    <source>
        <dbReference type="ARBA" id="ARBA00022630"/>
    </source>
</evidence>
<comment type="function">
    <text evidence="11">Responsible for channeling the electrons from the oxidation of dihydroorotate from the FMN redox center in the PyrD type B subunit to the ultimate electron acceptor NAD(+).</text>
</comment>
<keyword evidence="7 11" id="KW-0665">Pyrimidine biosynthesis</keyword>
<dbReference type="GO" id="GO:0050660">
    <property type="term" value="F:flavin adenine dinucleotide binding"/>
    <property type="evidence" value="ECO:0007669"/>
    <property type="project" value="InterPro"/>
</dbReference>
<name>A0AAE3VHY7_9BACT</name>
<keyword evidence="16" id="KW-1185">Reference proteome</keyword>
<proteinExistence type="inferred from homology"/>
<comment type="pathway">
    <text evidence="11">Pyrimidine metabolism; UMP biosynthesis via de novo pathway; orotate from (S)-dihydroorotate (NAD(+) route): step 1/1.</text>
</comment>
<dbReference type="RefSeq" id="WP_307262496.1">
    <property type="nucleotide sequence ID" value="NZ_JAUSVL010000001.1"/>
</dbReference>
<keyword evidence="4 11" id="KW-0001">2Fe-2S</keyword>
<dbReference type="Proteomes" id="UP001238163">
    <property type="component" value="Unassembled WGS sequence"/>
</dbReference>
<dbReference type="GO" id="GO:0044205">
    <property type="term" value="P:'de novo' UMP biosynthetic process"/>
    <property type="evidence" value="ECO:0007669"/>
    <property type="project" value="UniProtKB-UniRule"/>
</dbReference>
<dbReference type="InterPro" id="IPR012165">
    <property type="entry name" value="Cyt_c3_hydrogenase_gsu"/>
</dbReference>
<dbReference type="InterPro" id="IPR023455">
    <property type="entry name" value="Dihydroorotate_DHASE_ETsu"/>
</dbReference>
<evidence type="ECO:0000313" key="16">
    <source>
        <dbReference type="Proteomes" id="UP001238163"/>
    </source>
</evidence>
<dbReference type="GO" id="GO:0009055">
    <property type="term" value="F:electron transfer activity"/>
    <property type="evidence" value="ECO:0007669"/>
    <property type="project" value="UniProtKB-UniRule"/>
</dbReference>
<comment type="caution">
    <text evidence="11">Lacks conserved residue(s) required for the propagation of feature annotation.</text>
</comment>
<accession>A0AAE3VHY7</accession>
<evidence type="ECO:0000256" key="1">
    <source>
        <dbReference type="ARBA" id="ARBA00006422"/>
    </source>
</evidence>
<dbReference type="Gene3D" id="2.40.30.10">
    <property type="entry name" value="Translation factors"/>
    <property type="match status" value="1"/>
</dbReference>
<evidence type="ECO:0000256" key="12">
    <source>
        <dbReference type="PIRSR" id="PIRSR006816-1"/>
    </source>
</evidence>
<comment type="subunit">
    <text evidence="11">Heterotetramer of 2 PyrK and 2 PyrD type B subunits.</text>
</comment>
<feature type="binding site" evidence="11 12">
    <location>
        <begin position="79"/>
        <end position="80"/>
    </location>
    <ligand>
        <name>FAD</name>
        <dbReference type="ChEBI" id="CHEBI:57692"/>
    </ligand>
</feature>
<sequence>MLEQYQISAPILHNQQLHGDYYQLDITAPAIARAAQPGQFIHVQLPAMPDHVLRRPFSIYDVNPTDGRLSIIYKVVGKGTEHISVLKPGTKLDILGPLGRGFSPLPGDIPSVIAAGGYGCAATFLLAKRARVLPTVLLGGRSAGDILLQDAYESLGCQVLVATDDGSAGAKGLVTELLERVLYEAPNSWIAACGPTPMLKAVGMIAESRKLNAEISLDRVMCCGMGACFACVIKRKANTPEKWAYARACSDGPVFKANDIWWD</sequence>
<keyword evidence="5 11" id="KW-0479">Metal-binding</keyword>
<dbReference type="Pfam" id="PF10418">
    <property type="entry name" value="DHODB_Fe-S_bind"/>
    <property type="match status" value="1"/>
</dbReference>
<dbReference type="GO" id="GO:0051537">
    <property type="term" value="F:2 iron, 2 sulfur cluster binding"/>
    <property type="evidence" value="ECO:0007669"/>
    <property type="project" value="UniProtKB-KW"/>
</dbReference>
<evidence type="ECO:0000256" key="4">
    <source>
        <dbReference type="ARBA" id="ARBA00022714"/>
    </source>
</evidence>
<keyword evidence="6 11" id="KW-0274">FAD</keyword>
<evidence type="ECO:0000259" key="14">
    <source>
        <dbReference type="PROSITE" id="PS51384"/>
    </source>
</evidence>
<dbReference type="InterPro" id="IPR017927">
    <property type="entry name" value="FAD-bd_FR_type"/>
</dbReference>
<comment type="similarity">
    <text evidence="1 11">Belongs to the PyrK family.</text>
</comment>
<keyword evidence="9 11" id="KW-0408">Iron</keyword>
<dbReference type="CDD" id="cd06218">
    <property type="entry name" value="DHOD_e_trans"/>
    <property type="match status" value="1"/>
</dbReference>
<comment type="cofactor">
    <cofactor evidence="11">
        <name>[2Fe-2S] cluster</name>
        <dbReference type="ChEBI" id="CHEBI:190135"/>
    </cofactor>
    <text evidence="11">Binds 1 [2Fe-2S] cluster per subunit.</text>
</comment>
<feature type="binding site" evidence="11 13">
    <location>
        <position position="249"/>
    </location>
    <ligand>
        <name>[2Fe-2S] cluster</name>
        <dbReference type="ChEBI" id="CHEBI:190135"/>
    </ligand>
</feature>
<feature type="binding site" evidence="11 13">
    <location>
        <position position="228"/>
    </location>
    <ligand>
        <name>[2Fe-2S] cluster</name>
        <dbReference type="ChEBI" id="CHEBI:190135"/>
    </ligand>
</feature>
<keyword evidence="2 11" id="KW-0813">Transport</keyword>
<feature type="binding site" evidence="11 13">
    <location>
        <position position="223"/>
    </location>
    <ligand>
        <name>[2Fe-2S] cluster</name>
        <dbReference type="ChEBI" id="CHEBI:190135"/>
    </ligand>
</feature>
<dbReference type="SUPFAM" id="SSF52343">
    <property type="entry name" value="Ferredoxin reductase-like, C-terminal NADP-linked domain"/>
    <property type="match status" value="1"/>
</dbReference>
<evidence type="ECO:0000256" key="11">
    <source>
        <dbReference type="HAMAP-Rule" id="MF_01211"/>
    </source>
</evidence>
<dbReference type="Pfam" id="PF00970">
    <property type="entry name" value="FAD_binding_6"/>
    <property type="match status" value="1"/>
</dbReference>